<evidence type="ECO:0000313" key="2">
    <source>
        <dbReference type="Proteomes" id="UP000288805"/>
    </source>
</evidence>
<accession>A0A438FQ66</accession>
<dbReference type="SUPFAM" id="SSF54001">
    <property type="entry name" value="Cysteine proteinases"/>
    <property type="match status" value="1"/>
</dbReference>
<dbReference type="PANTHER" id="PTHR33018">
    <property type="entry name" value="OS10G0338966 PROTEIN-RELATED"/>
    <property type="match status" value="1"/>
</dbReference>
<dbReference type="AlphaFoldDB" id="A0A438FQ66"/>
<dbReference type="InterPro" id="IPR004252">
    <property type="entry name" value="Probable_transposase_24"/>
</dbReference>
<dbReference type="Pfam" id="PF03004">
    <property type="entry name" value="Transposase_24"/>
    <property type="match status" value="1"/>
</dbReference>
<comment type="caution">
    <text evidence="1">The sequence shown here is derived from an EMBL/GenBank/DDBJ whole genome shotgun (WGS) entry which is preliminary data.</text>
</comment>
<dbReference type="EMBL" id="QGNW01000788">
    <property type="protein sequence ID" value="RVW62097.1"/>
    <property type="molecule type" value="Genomic_DNA"/>
</dbReference>
<evidence type="ECO:0008006" key="3">
    <source>
        <dbReference type="Google" id="ProtNLM"/>
    </source>
</evidence>
<evidence type="ECO:0000313" key="1">
    <source>
        <dbReference type="EMBL" id="RVW62097.1"/>
    </source>
</evidence>
<dbReference type="Proteomes" id="UP000288805">
    <property type="component" value="Unassembled WGS sequence"/>
</dbReference>
<organism evidence="1 2">
    <name type="scientific">Vitis vinifera</name>
    <name type="common">Grape</name>
    <dbReference type="NCBI Taxonomy" id="29760"/>
    <lineage>
        <taxon>Eukaryota</taxon>
        <taxon>Viridiplantae</taxon>
        <taxon>Streptophyta</taxon>
        <taxon>Embryophyta</taxon>
        <taxon>Tracheophyta</taxon>
        <taxon>Spermatophyta</taxon>
        <taxon>Magnoliopsida</taxon>
        <taxon>eudicotyledons</taxon>
        <taxon>Gunneridae</taxon>
        <taxon>Pentapetalae</taxon>
        <taxon>rosids</taxon>
        <taxon>Vitales</taxon>
        <taxon>Vitaceae</taxon>
        <taxon>Viteae</taxon>
        <taxon>Vitis</taxon>
    </lineage>
</organism>
<protein>
    <recommendedName>
        <fullName evidence="3">Ubiquitin-like protease family profile domain-containing protein</fullName>
    </recommendedName>
</protein>
<sequence>MLTVKYILPFKDQPELLKRPPIKYTFIRDEEWTMFVKDRLSENFKDYREVQKERRKKHIYNHHLSRKGYAGLEEEMMVASGLTETIDRSILWKKAREKKDGTFDEVAIPVIEKIDKLLKESEENGRSVNGSNDILVEALGTPEYSGRVRAKGKHHTPRQYFNTAADRVVRDFIATSQEEKKFQAEVLAKLSQVGVVTPHSDVRKCELAMGTKENKVGGGTIILECGPNYLVVVDVPYDEVHHFPFLFLDKLLLGAAIGYQVLWPAHLVSIHTPILASKKGKKQTVNEVEVKSKSEKPQDIKNFEALVGLMLATSRAQPIDFPNDVFGESFKTFLMKEDMDMIISSKKYHPIVSYTTSVLVSKAGMGEGSKENRVTFYPNVNMVYVLVALEMKRMIAYYLDPMASQPCDDLKEIVNMAIRINPPEKQKTSKREPTWVKVVCPRQPGSVECGYYVMRYMKEIIANPNQLTTKFDGRKSFSEMEINEVRSDWIMLMTQLIITHA</sequence>
<name>A0A438FQ66_VITVI</name>
<reference evidence="1 2" key="1">
    <citation type="journal article" date="2018" name="PLoS Genet.">
        <title>Population sequencing reveals clonal diversity and ancestral inbreeding in the grapevine cultivar Chardonnay.</title>
        <authorList>
            <person name="Roach M.J."/>
            <person name="Johnson D.L."/>
            <person name="Bohlmann J."/>
            <person name="van Vuuren H.J."/>
            <person name="Jones S.J."/>
            <person name="Pretorius I.S."/>
            <person name="Schmidt S.A."/>
            <person name="Borneman A.R."/>
        </authorList>
    </citation>
    <scope>NUCLEOTIDE SEQUENCE [LARGE SCALE GENOMIC DNA]</scope>
    <source>
        <strain evidence="2">cv. Chardonnay</strain>
        <tissue evidence="1">Leaf</tissue>
    </source>
</reference>
<dbReference type="PANTHER" id="PTHR33018:SF31">
    <property type="entry name" value="TRANSPOSASE, PTTA_EN_SPM, PLANT"/>
    <property type="match status" value="1"/>
</dbReference>
<gene>
    <name evidence="1" type="ORF">CK203_058923</name>
</gene>
<dbReference type="Gene3D" id="3.40.395.10">
    <property type="entry name" value="Adenoviral Proteinase, Chain A"/>
    <property type="match status" value="1"/>
</dbReference>
<dbReference type="InterPro" id="IPR038765">
    <property type="entry name" value="Papain-like_cys_pep_sf"/>
</dbReference>
<proteinExistence type="predicted"/>